<evidence type="ECO:0000313" key="3">
    <source>
        <dbReference type="EMBL" id="MFK2917047.1"/>
    </source>
</evidence>
<feature type="signal peptide" evidence="2">
    <location>
        <begin position="1"/>
        <end position="21"/>
    </location>
</feature>
<sequence>MRKLAGSLAPLLLLVVTAASAQSAQEVVRYKIPNSDFPISAAVEVPAGKATVYVSGNVPPVVDAKAPKDSVAAYGDTKTQTIGVLTAIEKQLKSMHLSMGNVVKMQVFLVGDESHGGRMDFAGFMAGYTQFFGTKEQPKLPARSAFQIAALGNPGYRVEIEVVAVRP</sequence>
<reference evidence="3 4" key="1">
    <citation type="submission" date="2020-10" db="EMBL/GenBank/DDBJ databases">
        <title>Phylogeny of dyella-like bacteria.</title>
        <authorList>
            <person name="Fu J."/>
        </authorList>
    </citation>
    <scope>NUCLEOTIDE SEQUENCE [LARGE SCALE GENOMIC DNA]</scope>
    <source>
        <strain evidence="3 4">BB4</strain>
    </source>
</reference>
<dbReference type="PANTHER" id="PTHR11803:SF59">
    <property type="entry name" value="ENDORIBONUCLEASE"/>
    <property type="match status" value="1"/>
</dbReference>
<gene>
    <name evidence="3" type="ORF">ISS97_07220</name>
</gene>
<dbReference type="InterPro" id="IPR035959">
    <property type="entry name" value="RutC-like_sf"/>
</dbReference>
<proteinExistence type="inferred from homology"/>
<evidence type="ECO:0000256" key="2">
    <source>
        <dbReference type="SAM" id="SignalP"/>
    </source>
</evidence>
<name>A0ABW8K503_9GAMM</name>
<evidence type="ECO:0000313" key="4">
    <source>
        <dbReference type="Proteomes" id="UP001620408"/>
    </source>
</evidence>
<dbReference type="Pfam" id="PF01042">
    <property type="entry name" value="Ribonuc_L-PSP"/>
    <property type="match status" value="1"/>
</dbReference>
<dbReference type="InterPro" id="IPR019897">
    <property type="entry name" value="RidA_CS"/>
</dbReference>
<dbReference type="EMBL" id="JADIKD010000008">
    <property type="protein sequence ID" value="MFK2917047.1"/>
    <property type="molecule type" value="Genomic_DNA"/>
</dbReference>
<dbReference type="PANTHER" id="PTHR11803">
    <property type="entry name" value="2-IMINOBUTANOATE/2-IMINOPROPANOATE DEAMINASE RIDA"/>
    <property type="match status" value="1"/>
</dbReference>
<dbReference type="Gene3D" id="3.30.1330.40">
    <property type="entry name" value="RutC-like"/>
    <property type="match status" value="1"/>
</dbReference>
<keyword evidence="4" id="KW-1185">Reference proteome</keyword>
<dbReference type="InterPro" id="IPR006175">
    <property type="entry name" value="YjgF/YER057c/UK114"/>
</dbReference>
<comment type="similarity">
    <text evidence="1">Belongs to the RutC family.</text>
</comment>
<accession>A0ABW8K503</accession>
<protein>
    <submittedName>
        <fullName evidence="3">RidA family protein</fullName>
    </submittedName>
</protein>
<evidence type="ECO:0000256" key="1">
    <source>
        <dbReference type="ARBA" id="ARBA00010552"/>
    </source>
</evidence>
<dbReference type="RefSeq" id="WP_379986938.1">
    <property type="nucleotide sequence ID" value="NZ_JADIKD010000008.1"/>
</dbReference>
<comment type="caution">
    <text evidence="3">The sequence shown here is derived from an EMBL/GenBank/DDBJ whole genome shotgun (WGS) entry which is preliminary data.</text>
</comment>
<dbReference type="PROSITE" id="PS01094">
    <property type="entry name" value="UPF0076"/>
    <property type="match status" value="1"/>
</dbReference>
<dbReference type="SUPFAM" id="SSF55298">
    <property type="entry name" value="YjgF-like"/>
    <property type="match status" value="1"/>
</dbReference>
<keyword evidence="2" id="KW-0732">Signal</keyword>
<feature type="chain" id="PRO_5046953280" evidence="2">
    <location>
        <begin position="22"/>
        <end position="167"/>
    </location>
</feature>
<dbReference type="Proteomes" id="UP001620408">
    <property type="component" value="Unassembled WGS sequence"/>
</dbReference>
<organism evidence="3 4">
    <name type="scientific">Dyella koreensis</name>
    <dbReference type="NCBI Taxonomy" id="311235"/>
    <lineage>
        <taxon>Bacteria</taxon>
        <taxon>Pseudomonadati</taxon>
        <taxon>Pseudomonadota</taxon>
        <taxon>Gammaproteobacteria</taxon>
        <taxon>Lysobacterales</taxon>
        <taxon>Rhodanobacteraceae</taxon>
        <taxon>Dyella</taxon>
    </lineage>
</organism>
<dbReference type="CDD" id="cd06151">
    <property type="entry name" value="YjgF_YER057c_UK114_like_3"/>
    <property type="match status" value="1"/>
</dbReference>